<keyword evidence="2" id="KW-1185">Reference proteome</keyword>
<sequence>MYTTGSSPACRTARWIPPACRAARWIPPACRAARRIPPACRALEWPPWCRCRSSTGCVAAPSSASGPRSCSAPARLDCTALHARRALTSTEHAHAVSHRL</sequence>
<reference evidence="1" key="1">
    <citation type="submission" date="2025-08" db="UniProtKB">
        <authorList>
            <consortium name="Ensembl"/>
        </authorList>
    </citation>
    <scope>IDENTIFICATION</scope>
</reference>
<protein>
    <submittedName>
        <fullName evidence="1">Uncharacterized protein</fullName>
    </submittedName>
</protein>
<organism evidence="1 2">
    <name type="scientific">Paramormyrops kingsleyae</name>
    <dbReference type="NCBI Taxonomy" id="1676925"/>
    <lineage>
        <taxon>Eukaryota</taxon>
        <taxon>Metazoa</taxon>
        <taxon>Chordata</taxon>
        <taxon>Craniata</taxon>
        <taxon>Vertebrata</taxon>
        <taxon>Euteleostomi</taxon>
        <taxon>Actinopterygii</taxon>
        <taxon>Neopterygii</taxon>
        <taxon>Teleostei</taxon>
        <taxon>Osteoglossocephala</taxon>
        <taxon>Osteoglossomorpha</taxon>
        <taxon>Osteoglossiformes</taxon>
        <taxon>Mormyridae</taxon>
        <taxon>Paramormyrops</taxon>
    </lineage>
</organism>
<evidence type="ECO:0000313" key="2">
    <source>
        <dbReference type="Proteomes" id="UP000261540"/>
    </source>
</evidence>
<proteinExistence type="predicted"/>
<accession>A0A3B3S538</accession>
<reference evidence="1" key="2">
    <citation type="submission" date="2025-09" db="UniProtKB">
        <authorList>
            <consortium name="Ensembl"/>
        </authorList>
    </citation>
    <scope>IDENTIFICATION</scope>
</reference>
<name>A0A3B3S538_9TELE</name>
<dbReference type="Ensembl" id="ENSPKIT00000006578.1">
    <property type="protein sequence ID" value="ENSPKIP00000025832.1"/>
    <property type="gene ID" value="ENSPKIG00000008548.1"/>
</dbReference>
<dbReference type="AlphaFoldDB" id="A0A3B3S538"/>
<dbReference type="Proteomes" id="UP000261540">
    <property type="component" value="Unplaced"/>
</dbReference>
<evidence type="ECO:0000313" key="1">
    <source>
        <dbReference type="Ensembl" id="ENSPKIP00000025832.1"/>
    </source>
</evidence>